<dbReference type="AlphaFoldDB" id="A0A381S3C1"/>
<evidence type="ECO:0000313" key="2">
    <source>
        <dbReference type="EMBL" id="SUZ98595.1"/>
    </source>
</evidence>
<dbReference type="GO" id="GO:0016810">
    <property type="term" value="F:hydrolase activity, acting on carbon-nitrogen (but not peptide) bonds"/>
    <property type="evidence" value="ECO:0007669"/>
    <property type="project" value="InterPro"/>
</dbReference>
<dbReference type="SUPFAM" id="SSF51556">
    <property type="entry name" value="Metallo-dependent hydrolases"/>
    <property type="match status" value="1"/>
</dbReference>
<dbReference type="Gene3D" id="3.20.20.140">
    <property type="entry name" value="Metal-dependent hydrolases"/>
    <property type="match status" value="1"/>
</dbReference>
<dbReference type="SUPFAM" id="SSF51338">
    <property type="entry name" value="Composite domain of metallo-dependent hydrolases"/>
    <property type="match status" value="1"/>
</dbReference>
<dbReference type="Gene3D" id="3.10.310.70">
    <property type="match status" value="1"/>
</dbReference>
<feature type="domain" description="Amidohydrolase 3" evidence="1">
    <location>
        <begin position="86"/>
        <end position="580"/>
    </location>
</feature>
<protein>
    <recommendedName>
        <fullName evidence="1">Amidohydrolase 3 domain-containing protein</fullName>
    </recommendedName>
</protein>
<dbReference type="EMBL" id="UINC01002619">
    <property type="protein sequence ID" value="SUZ98595.1"/>
    <property type="molecule type" value="Genomic_DNA"/>
</dbReference>
<dbReference type="PANTHER" id="PTHR22642:SF2">
    <property type="entry name" value="PROTEIN LONG AFTER FAR-RED 3"/>
    <property type="match status" value="1"/>
</dbReference>
<dbReference type="Pfam" id="PF07969">
    <property type="entry name" value="Amidohydro_3"/>
    <property type="match status" value="1"/>
</dbReference>
<gene>
    <name evidence="2" type="ORF">METZ01_LOCUS51449</name>
</gene>
<proteinExistence type="predicted"/>
<evidence type="ECO:0000259" key="1">
    <source>
        <dbReference type="Pfam" id="PF07969"/>
    </source>
</evidence>
<accession>A0A381S3C1</accession>
<dbReference type="InterPro" id="IPR013108">
    <property type="entry name" value="Amidohydro_3"/>
</dbReference>
<organism evidence="2">
    <name type="scientific">marine metagenome</name>
    <dbReference type="NCBI Taxonomy" id="408172"/>
    <lineage>
        <taxon>unclassified sequences</taxon>
        <taxon>metagenomes</taxon>
        <taxon>ecological metagenomes</taxon>
    </lineage>
</organism>
<dbReference type="InterPro" id="IPR033932">
    <property type="entry name" value="YtcJ-like"/>
</dbReference>
<name>A0A381S3C1_9ZZZZ</name>
<dbReference type="PANTHER" id="PTHR22642">
    <property type="entry name" value="IMIDAZOLONEPROPIONASE"/>
    <property type="match status" value="1"/>
</dbReference>
<dbReference type="Gene3D" id="2.30.40.10">
    <property type="entry name" value="Urease, subunit C, domain 1"/>
    <property type="match status" value="1"/>
</dbReference>
<sequence length="584" mass="65093">MNYYYSSYPGFVRKGFLSFIITVTGIFTSIACRGPDGSADLVLRNGRIVTMDDQWPQVSALAVKGDRITAVGTDREMRRYTGEKTKVIDLKGMLAIPGFIEGHGHFYSLGASLMELELRYAENWEAIIALVAAEAEKKKPGTWIVGRGWHQDKWNTKPEPNVEGLPTHHKLSAVSPQNPVFLSHTSGHGVFVNQAAMQAAGISRRSIDPPGGEIVRDENEEPTGMLREYAAQPARDALKTYQTQRSPEEVEVNMRQQVILAAQNAIENGITSFQDMGSTWEELDHLKMMAAEGSLPIRLYMAIQEPAVEMAEKLADYRLVDYGNNFLTIRCIGEKVLDGALGTHGGWLLESYTDRPGSFGLNVTPVPEIRHSAELAMKHDYQLAIQGIGDRAARELFNIYEEQFAVYPEKKDLRWRIEHAQVTHPDDLPRYTALGVIPGIQGIFACSDGPWVVDRLGVERTKERGYVFRSMAESGALIMNGTDPPVEEISPIASFHCSVTRELPDGNIFQPEQRLTREQALRSYTINNAFAAFEEDLKGSITPGKLADITVLSKDIMTVPEDEIVEAEIVYTIIGGKVLYKWTR</sequence>
<reference evidence="2" key="1">
    <citation type="submission" date="2018-05" db="EMBL/GenBank/DDBJ databases">
        <authorList>
            <person name="Lanie J.A."/>
            <person name="Ng W.-L."/>
            <person name="Kazmierczak K.M."/>
            <person name="Andrzejewski T.M."/>
            <person name="Davidsen T.M."/>
            <person name="Wayne K.J."/>
            <person name="Tettelin H."/>
            <person name="Glass J.I."/>
            <person name="Rusch D."/>
            <person name="Podicherti R."/>
            <person name="Tsui H.-C.T."/>
            <person name="Winkler M.E."/>
        </authorList>
    </citation>
    <scope>NUCLEOTIDE SEQUENCE</scope>
</reference>
<dbReference type="CDD" id="cd01300">
    <property type="entry name" value="YtcJ_like"/>
    <property type="match status" value="1"/>
</dbReference>
<dbReference type="InterPro" id="IPR032466">
    <property type="entry name" value="Metal_Hydrolase"/>
</dbReference>
<dbReference type="InterPro" id="IPR011059">
    <property type="entry name" value="Metal-dep_hydrolase_composite"/>
</dbReference>